<dbReference type="PANTHER" id="PTHR11610:SF37">
    <property type="entry name" value="GH01208P"/>
    <property type="match status" value="1"/>
</dbReference>
<dbReference type="PRINTS" id="PR00821">
    <property type="entry name" value="TAGLIPASE"/>
</dbReference>
<evidence type="ECO:0000256" key="5">
    <source>
        <dbReference type="SAM" id="SignalP"/>
    </source>
</evidence>
<dbReference type="InterPro" id="IPR000734">
    <property type="entry name" value="TAG_lipase"/>
</dbReference>
<dbReference type="GO" id="GO:0016042">
    <property type="term" value="P:lipid catabolic process"/>
    <property type="evidence" value="ECO:0007669"/>
    <property type="project" value="TreeGrafter"/>
</dbReference>
<evidence type="ECO:0000256" key="2">
    <source>
        <dbReference type="ARBA" id="ARBA00010701"/>
    </source>
</evidence>
<dbReference type="Gene3D" id="3.40.50.1820">
    <property type="entry name" value="alpha/beta hydrolase"/>
    <property type="match status" value="1"/>
</dbReference>
<comment type="caution">
    <text evidence="7">The sequence shown here is derived from an EMBL/GenBank/DDBJ whole genome shotgun (WGS) entry which is preliminary data.</text>
</comment>
<dbReference type="FunFam" id="3.40.50.1820:FF:000122">
    <property type="entry name" value="Vitellogenin-3-like Protein"/>
    <property type="match status" value="1"/>
</dbReference>
<evidence type="ECO:0000259" key="6">
    <source>
        <dbReference type="Pfam" id="PF00151"/>
    </source>
</evidence>
<name>A0A9J6BHA0_POLVA</name>
<feature type="domain" description="Lipase" evidence="6">
    <location>
        <begin position="105"/>
        <end position="363"/>
    </location>
</feature>
<sequence length="373" mass="41808">MKIFLAIFLLINFSFSQSAPEKRIVDVQNGNKFIGVFSNDIKSDDNGNDSTSDNLTIFDEEFAPNAVDSDGRVDPIDRTIFVSVNTAKFYYFYGKTYEQRRRFDLAQVSEILRQEEFDNERPTVLYLHGYSENMGSESIQLIVNSYLTRNDHNIIVLDWSKLAKGTYMTAAVPNAMKLSDALSDSILDLINDGLHLDKFHVVGHSLGGQLAGAVGRKIKEKSNNSIKLRRISALDPAMPGFYPSVVYKALNKFDAKFVDVIHTNGLAAGAPISTGTVDFWPNTGKLIQPGCIGNVCSHQRSWRYWAESVASKDSKMFAAVKCASWDEFKKRRCDFDIVAYMGINCPTNTYGDFYLQTNKQNPFGKGMGGVKFY</sequence>
<dbReference type="InterPro" id="IPR013818">
    <property type="entry name" value="Lipase"/>
</dbReference>
<feature type="chain" id="PRO_5039934955" description="Lipase domain-containing protein" evidence="5">
    <location>
        <begin position="19"/>
        <end position="373"/>
    </location>
</feature>
<protein>
    <recommendedName>
        <fullName evidence="6">Lipase domain-containing protein</fullName>
    </recommendedName>
</protein>
<keyword evidence="8" id="KW-1185">Reference proteome</keyword>
<dbReference type="GO" id="GO:0005615">
    <property type="term" value="C:extracellular space"/>
    <property type="evidence" value="ECO:0007669"/>
    <property type="project" value="TreeGrafter"/>
</dbReference>
<feature type="signal peptide" evidence="5">
    <location>
        <begin position="1"/>
        <end position="18"/>
    </location>
</feature>
<evidence type="ECO:0000313" key="8">
    <source>
        <dbReference type="Proteomes" id="UP001107558"/>
    </source>
</evidence>
<comment type="similarity">
    <text evidence="2 4">Belongs to the AB hydrolase superfamily. Lipase family.</text>
</comment>
<evidence type="ECO:0000256" key="4">
    <source>
        <dbReference type="RuleBase" id="RU004262"/>
    </source>
</evidence>
<accession>A0A9J6BHA0</accession>
<dbReference type="Proteomes" id="UP001107558">
    <property type="component" value="Chromosome 4"/>
</dbReference>
<reference evidence="7" key="1">
    <citation type="submission" date="2021-03" db="EMBL/GenBank/DDBJ databases">
        <title>Chromosome level genome of the anhydrobiotic midge Polypedilum vanderplanki.</title>
        <authorList>
            <person name="Yoshida Y."/>
            <person name="Kikawada T."/>
            <person name="Gusev O."/>
        </authorList>
    </citation>
    <scope>NUCLEOTIDE SEQUENCE</scope>
    <source>
        <strain evidence="7">NIAS01</strain>
        <tissue evidence="7">Whole body or cell culture</tissue>
    </source>
</reference>
<dbReference type="GO" id="GO:0017171">
    <property type="term" value="F:serine hydrolase activity"/>
    <property type="evidence" value="ECO:0007669"/>
    <property type="project" value="TreeGrafter"/>
</dbReference>
<dbReference type="InterPro" id="IPR029058">
    <property type="entry name" value="AB_hydrolase_fold"/>
</dbReference>
<evidence type="ECO:0000313" key="7">
    <source>
        <dbReference type="EMBL" id="KAG5669189.1"/>
    </source>
</evidence>
<proteinExistence type="inferred from homology"/>
<dbReference type="PANTHER" id="PTHR11610">
    <property type="entry name" value="LIPASE"/>
    <property type="match status" value="1"/>
</dbReference>
<dbReference type="EMBL" id="JADBJN010000004">
    <property type="protein sequence ID" value="KAG5669189.1"/>
    <property type="molecule type" value="Genomic_DNA"/>
</dbReference>
<evidence type="ECO:0000256" key="3">
    <source>
        <dbReference type="ARBA" id="ARBA00022525"/>
    </source>
</evidence>
<gene>
    <name evidence="7" type="ORF">PVAND_017083</name>
</gene>
<dbReference type="SUPFAM" id="SSF53474">
    <property type="entry name" value="alpha/beta-Hydrolases"/>
    <property type="match status" value="1"/>
</dbReference>
<organism evidence="7 8">
    <name type="scientific">Polypedilum vanderplanki</name>
    <name type="common">Sleeping chironomid midge</name>
    <dbReference type="NCBI Taxonomy" id="319348"/>
    <lineage>
        <taxon>Eukaryota</taxon>
        <taxon>Metazoa</taxon>
        <taxon>Ecdysozoa</taxon>
        <taxon>Arthropoda</taxon>
        <taxon>Hexapoda</taxon>
        <taxon>Insecta</taxon>
        <taxon>Pterygota</taxon>
        <taxon>Neoptera</taxon>
        <taxon>Endopterygota</taxon>
        <taxon>Diptera</taxon>
        <taxon>Nematocera</taxon>
        <taxon>Chironomoidea</taxon>
        <taxon>Chironomidae</taxon>
        <taxon>Chironominae</taxon>
        <taxon>Polypedilum</taxon>
        <taxon>Polypedilum</taxon>
    </lineage>
</organism>
<dbReference type="GO" id="GO:0016298">
    <property type="term" value="F:lipase activity"/>
    <property type="evidence" value="ECO:0007669"/>
    <property type="project" value="InterPro"/>
</dbReference>
<keyword evidence="5" id="KW-0732">Signal</keyword>
<keyword evidence="3" id="KW-0964">Secreted</keyword>
<evidence type="ECO:0000256" key="1">
    <source>
        <dbReference type="ARBA" id="ARBA00004613"/>
    </source>
</evidence>
<dbReference type="OrthoDB" id="199913at2759"/>
<dbReference type="AlphaFoldDB" id="A0A9J6BHA0"/>
<comment type="subcellular location">
    <subcellularLocation>
        <location evidence="1">Secreted</location>
    </subcellularLocation>
</comment>
<dbReference type="Pfam" id="PF00151">
    <property type="entry name" value="Lipase"/>
    <property type="match status" value="1"/>
</dbReference>